<dbReference type="EMBL" id="AMGX01000021">
    <property type="protein sequence ID" value="EXJ66166.1"/>
    <property type="molecule type" value="Genomic_DNA"/>
</dbReference>
<keyword evidence="3" id="KW-1185">Reference proteome</keyword>
<dbReference type="RefSeq" id="XP_007749546.1">
    <property type="nucleotide sequence ID" value="XM_007751356.1"/>
</dbReference>
<dbReference type="GeneID" id="19195473"/>
<dbReference type="AlphaFoldDB" id="W9WNC2"/>
<organism evidence="2 3">
    <name type="scientific">Cladophialophora psammophila CBS 110553</name>
    <dbReference type="NCBI Taxonomy" id="1182543"/>
    <lineage>
        <taxon>Eukaryota</taxon>
        <taxon>Fungi</taxon>
        <taxon>Dikarya</taxon>
        <taxon>Ascomycota</taxon>
        <taxon>Pezizomycotina</taxon>
        <taxon>Eurotiomycetes</taxon>
        <taxon>Chaetothyriomycetidae</taxon>
        <taxon>Chaetothyriales</taxon>
        <taxon>Herpotrichiellaceae</taxon>
        <taxon>Cladophialophora</taxon>
    </lineage>
</organism>
<accession>W9WNC2</accession>
<dbReference type="Pfam" id="PF07883">
    <property type="entry name" value="Cupin_2"/>
    <property type="match status" value="1"/>
</dbReference>
<dbReference type="OrthoDB" id="4126152at2759"/>
<dbReference type="InterPro" id="IPR014710">
    <property type="entry name" value="RmlC-like_jellyroll"/>
</dbReference>
<dbReference type="CDD" id="cd02231">
    <property type="entry name" value="cupin_BLL6423-like"/>
    <property type="match status" value="1"/>
</dbReference>
<sequence>MSSDGLQPALNYGMRQCARYITKHADDGTSVFGDSPDLLYRDRGGYAITRNYAATSVPMHIENETDCQAYLSSDRSQEASHVHAGQRVTVSNGLNFLTVDLGPGAQTPMHRTVSVDFVTVIEGRVELLLDSGESQVLESGDAIIQRATMHRWKNPSSDKPARFVAVVVDIRAHEVNGKLLEQEYLRS</sequence>
<evidence type="ECO:0000313" key="3">
    <source>
        <dbReference type="Proteomes" id="UP000019471"/>
    </source>
</evidence>
<dbReference type="HOGENOM" id="CLU_096188_0_1_1"/>
<dbReference type="InterPro" id="IPR011051">
    <property type="entry name" value="RmlC_Cupin_sf"/>
</dbReference>
<comment type="caution">
    <text evidence="2">The sequence shown here is derived from an EMBL/GenBank/DDBJ whole genome shotgun (WGS) entry which is preliminary data.</text>
</comment>
<dbReference type="Gene3D" id="2.60.120.10">
    <property type="entry name" value="Jelly Rolls"/>
    <property type="match status" value="1"/>
</dbReference>
<proteinExistence type="predicted"/>
<feature type="domain" description="Cupin type-2" evidence="1">
    <location>
        <begin position="99"/>
        <end position="167"/>
    </location>
</feature>
<dbReference type="STRING" id="1182543.W9WNC2"/>
<protein>
    <recommendedName>
        <fullName evidence="1">Cupin type-2 domain-containing protein</fullName>
    </recommendedName>
</protein>
<dbReference type="PANTHER" id="PTHR36156:SF2">
    <property type="entry name" value="CUPIN TYPE-2 DOMAIN-CONTAINING PROTEIN"/>
    <property type="match status" value="1"/>
</dbReference>
<dbReference type="InterPro" id="IPR013096">
    <property type="entry name" value="Cupin_2"/>
</dbReference>
<dbReference type="Proteomes" id="UP000019471">
    <property type="component" value="Unassembled WGS sequence"/>
</dbReference>
<dbReference type="SUPFAM" id="SSF51182">
    <property type="entry name" value="RmlC-like cupins"/>
    <property type="match status" value="1"/>
</dbReference>
<evidence type="ECO:0000313" key="2">
    <source>
        <dbReference type="EMBL" id="EXJ66166.1"/>
    </source>
</evidence>
<evidence type="ECO:0000259" key="1">
    <source>
        <dbReference type="Pfam" id="PF07883"/>
    </source>
</evidence>
<dbReference type="PANTHER" id="PTHR36156">
    <property type="entry name" value="SLR2101 PROTEIN"/>
    <property type="match status" value="1"/>
</dbReference>
<reference evidence="2 3" key="1">
    <citation type="submission" date="2013-03" db="EMBL/GenBank/DDBJ databases">
        <title>The Genome Sequence of Cladophialophora psammophila CBS 110553.</title>
        <authorList>
            <consortium name="The Broad Institute Genomics Platform"/>
            <person name="Cuomo C."/>
            <person name="de Hoog S."/>
            <person name="Gorbushina A."/>
            <person name="Walker B."/>
            <person name="Young S.K."/>
            <person name="Zeng Q."/>
            <person name="Gargeya S."/>
            <person name="Fitzgerald M."/>
            <person name="Haas B."/>
            <person name="Abouelleil A."/>
            <person name="Allen A.W."/>
            <person name="Alvarado L."/>
            <person name="Arachchi H.M."/>
            <person name="Berlin A.M."/>
            <person name="Chapman S.B."/>
            <person name="Gainer-Dewar J."/>
            <person name="Goldberg J."/>
            <person name="Griggs A."/>
            <person name="Gujja S."/>
            <person name="Hansen M."/>
            <person name="Howarth C."/>
            <person name="Imamovic A."/>
            <person name="Ireland A."/>
            <person name="Larimer J."/>
            <person name="McCowan C."/>
            <person name="Murphy C."/>
            <person name="Pearson M."/>
            <person name="Poon T.W."/>
            <person name="Priest M."/>
            <person name="Roberts A."/>
            <person name="Saif S."/>
            <person name="Shea T."/>
            <person name="Sisk P."/>
            <person name="Sykes S."/>
            <person name="Wortman J."/>
            <person name="Nusbaum C."/>
            <person name="Birren B."/>
        </authorList>
    </citation>
    <scope>NUCLEOTIDE SEQUENCE [LARGE SCALE GENOMIC DNA]</scope>
    <source>
        <strain evidence="2 3">CBS 110553</strain>
    </source>
</reference>
<name>W9WNC2_9EURO</name>
<gene>
    <name evidence="2" type="ORF">A1O5_10782</name>
</gene>
<dbReference type="InterPro" id="IPR047142">
    <property type="entry name" value="OryJ/VirC-like"/>
</dbReference>